<organism evidence="1 2">
    <name type="scientific">Pistacia integerrima</name>
    <dbReference type="NCBI Taxonomy" id="434235"/>
    <lineage>
        <taxon>Eukaryota</taxon>
        <taxon>Viridiplantae</taxon>
        <taxon>Streptophyta</taxon>
        <taxon>Embryophyta</taxon>
        <taxon>Tracheophyta</taxon>
        <taxon>Spermatophyta</taxon>
        <taxon>Magnoliopsida</taxon>
        <taxon>eudicotyledons</taxon>
        <taxon>Gunneridae</taxon>
        <taxon>Pentapetalae</taxon>
        <taxon>rosids</taxon>
        <taxon>malvids</taxon>
        <taxon>Sapindales</taxon>
        <taxon>Anacardiaceae</taxon>
        <taxon>Pistacia</taxon>
    </lineage>
</organism>
<dbReference type="Proteomes" id="UP001163603">
    <property type="component" value="Chromosome 5"/>
</dbReference>
<evidence type="ECO:0000313" key="1">
    <source>
        <dbReference type="EMBL" id="KAJ0041248.1"/>
    </source>
</evidence>
<dbReference type="EMBL" id="CM047740">
    <property type="protein sequence ID" value="KAJ0041248.1"/>
    <property type="molecule type" value="Genomic_DNA"/>
</dbReference>
<name>A0ACC0YSV1_9ROSI</name>
<sequence length="181" mass="21039">MFQFNEIPSFSSVVSTYASVAASALLFRSIAKDLLPNEVREFAISKLRHIFQLRSNEITVVIEEMDGIKWNEIFEASEVYLATKLSSNTQRIKVMKAVNEKHVSVHLEKNETIVDHYEGAELRWKYVVITPDKISHPMGRPPRFDCRSFELTFQKRHKDLVMGSYLPYVLRKAEDIADHHR</sequence>
<comment type="caution">
    <text evidence="1">The sequence shown here is derived from an EMBL/GenBank/DDBJ whole genome shotgun (WGS) entry which is preliminary data.</text>
</comment>
<gene>
    <name evidence="1" type="ORF">Pint_28397</name>
</gene>
<protein>
    <submittedName>
        <fullName evidence="1">Uncharacterized protein</fullName>
    </submittedName>
</protein>
<keyword evidence="2" id="KW-1185">Reference proteome</keyword>
<reference evidence="2" key="1">
    <citation type="journal article" date="2023" name="G3 (Bethesda)">
        <title>Genome assembly and association tests identify interacting loci associated with vigor, precocity, and sex in interspecific pistachio rootstocks.</title>
        <authorList>
            <person name="Palmer W."/>
            <person name="Jacygrad E."/>
            <person name="Sagayaradj S."/>
            <person name="Cavanaugh K."/>
            <person name="Han R."/>
            <person name="Bertier L."/>
            <person name="Beede B."/>
            <person name="Kafkas S."/>
            <person name="Golino D."/>
            <person name="Preece J."/>
            <person name="Michelmore R."/>
        </authorList>
    </citation>
    <scope>NUCLEOTIDE SEQUENCE [LARGE SCALE GENOMIC DNA]</scope>
</reference>
<accession>A0ACC0YSV1</accession>
<evidence type="ECO:0000313" key="2">
    <source>
        <dbReference type="Proteomes" id="UP001163603"/>
    </source>
</evidence>
<proteinExistence type="predicted"/>